<feature type="region of interest" description="Disordered" evidence="1">
    <location>
        <begin position="146"/>
        <end position="180"/>
    </location>
</feature>
<accession>A0AAW1MVF1</accession>
<name>A0AAW1MVF1_SAPOF</name>
<reference evidence="2" key="1">
    <citation type="submission" date="2024-03" db="EMBL/GenBank/DDBJ databases">
        <title>WGS assembly of Saponaria officinalis var. Norfolk2.</title>
        <authorList>
            <person name="Jenkins J."/>
            <person name="Shu S."/>
            <person name="Grimwood J."/>
            <person name="Barry K."/>
            <person name="Goodstein D."/>
            <person name="Schmutz J."/>
            <person name="Leebens-Mack J."/>
            <person name="Osbourn A."/>
        </authorList>
    </citation>
    <scope>NUCLEOTIDE SEQUENCE [LARGE SCALE GENOMIC DNA]</scope>
    <source>
        <strain evidence="2">JIC</strain>
    </source>
</reference>
<sequence length="180" mass="20593">MSSKTRKYDSVYEKTKKKKRIEELTHSHKGALDKFIVKDGSSNDNVNMDEDIDKVDDNVPSVDEMSPHNCDIPTKNRPLGLITFDQEYDQHLSPIENVENEDVNEHPVPFEENVDISLTCDIYDPRNWDNLDAGLIDILAVKGPKRNLSIENGPKDKGNRHFSARGSTRILSNGEKWERE</sequence>
<evidence type="ECO:0000313" key="3">
    <source>
        <dbReference type="Proteomes" id="UP001443914"/>
    </source>
</evidence>
<keyword evidence="3" id="KW-1185">Reference proteome</keyword>
<dbReference type="AlphaFoldDB" id="A0AAW1MVF1"/>
<evidence type="ECO:0000256" key="1">
    <source>
        <dbReference type="SAM" id="MobiDB-lite"/>
    </source>
</evidence>
<evidence type="ECO:0000313" key="2">
    <source>
        <dbReference type="EMBL" id="KAK9750308.1"/>
    </source>
</evidence>
<feature type="region of interest" description="Disordered" evidence="1">
    <location>
        <begin position="1"/>
        <end position="20"/>
    </location>
</feature>
<proteinExistence type="predicted"/>
<comment type="caution">
    <text evidence="2">The sequence shown here is derived from an EMBL/GenBank/DDBJ whole genome shotgun (WGS) entry which is preliminary data.</text>
</comment>
<gene>
    <name evidence="2" type="ORF">RND81_02G186400</name>
</gene>
<dbReference type="EMBL" id="JBDFQZ010000002">
    <property type="protein sequence ID" value="KAK9750308.1"/>
    <property type="molecule type" value="Genomic_DNA"/>
</dbReference>
<organism evidence="2 3">
    <name type="scientific">Saponaria officinalis</name>
    <name type="common">Common soapwort</name>
    <name type="synonym">Lychnis saponaria</name>
    <dbReference type="NCBI Taxonomy" id="3572"/>
    <lineage>
        <taxon>Eukaryota</taxon>
        <taxon>Viridiplantae</taxon>
        <taxon>Streptophyta</taxon>
        <taxon>Embryophyta</taxon>
        <taxon>Tracheophyta</taxon>
        <taxon>Spermatophyta</taxon>
        <taxon>Magnoliopsida</taxon>
        <taxon>eudicotyledons</taxon>
        <taxon>Gunneridae</taxon>
        <taxon>Pentapetalae</taxon>
        <taxon>Caryophyllales</taxon>
        <taxon>Caryophyllaceae</taxon>
        <taxon>Caryophylleae</taxon>
        <taxon>Saponaria</taxon>
    </lineage>
</organism>
<feature type="region of interest" description="Disordered" evidence="1">
    <location>
        <begin position="38"/>
        <end position="75"/>
    </location>
</feature>
<protein>
    <submittedName>
        <fullName evidence="2">Uncharacterized protein</fullName>
    </submittedName>
</protein>
<dbReference type="Proteomes" id="UP001443914">
    <property type="component" value="Unassembled WGS sequence"/>
</dbReference>